<proteinExistence type="predicted"/>
<reference evidence="1 2" key="1">
    <citation type="journal article" date="2019" name="Int. J. Syst. Evol. Microbiol.">
        <title>The Global Catalogue of Microorganisms (GCM) 10K type strain sequencing project: providing services to taxonomists for standard genome sequencing and annotation.</title>
        <authorList>
            <consortium name="The Broad Institute Genomics Platform"/>
            <consortium name="The Broad Institute Genome Sequencing Center for Infectious Disease"/>
            <person name="Wu L."/>
            <person name="Ma J."/>
        </authorList>
    </citation>
    <scope>NUCLEOTIDE SEQUENCE [LARGE SCALE GENOMIC DNA]</scope>
    <source>
        <strain evidence="1 2">JCM 4788</strain>
    </source>
</reference>
<comment type="caution">
    <text evidence="1">The sequence shown here is derived from an EMBL/GenBank/DDBJ whole genome shotgun (WGS) entry which is preliminary data.</text>
</comment>
<sequence length="116" mass="12589">MTSTTPGDFPAGTLVHAKPHPRFPRIPTGRAVALGPFGDNMVLVWHWPLGIVTPGVTAHAMFPSELTPLADTLADLHLTVLLTMRDNVEAITSRGRLFDDLTPLRTLLVTLTNGRD</sequence>
<dbReference type="InterPro" id="IPR045638">
    <property type="entry name" value="DUF6409"/>
</dbReference>
<gene>
    <name evidence="1" type="ORF">GCM10010357_70790</name>
</gene>
<dbReference type="RefSeq" id="WP_344033207.1">
    <property type="nucleotide sequence ID" value="NZ_BAAABX010000093.1"/>
</dbReference>
<dbReference type="Pfam" id="PF19947">
    <property type="entry name" value="DUF6409"/>
    <property type="match status" value="1"/>
</dbReference>
<evidence type="ECO:0000313" key="1">
    <source>
        <dbReference type="EMBL" id="GAA0439218.1"/>
    </source>
</evidence>
<dbReference type="Proteomes" id="UP001500879">
    <property type="component" value="Unassembled WGS sequence"/>
</dbReference>
<protein>
    <submittedName>
        <fullName evidence="1">Uncharacterized protein</fullName>
    </submittedName>
</protein>
<evidence type="ECO:0000313" key="2">
    <source>
        <dbReference type="Proteomes" id="UP001500879"/>
    </source>
</evidence>
<accession>A0ABN0Z9J5</accession>
<name>A0ABN0Z9J5_9ACTN</name>
<dbReference type="EMBL" id="BAAABX010000093">
    <property type="protein sequence ID" value="GAA0439218.1"/>
    <property type="molecule type" value="Genomic_DNA"/>
</dbReference>
<keyword evidence="2" id="KW-1185">Reference proteome</keyword>
<organism evidence="1 2">
    <name type="scientific">Streptomyces luteireticuli</name>
    <dbReference type="NCBI Taxonomy" id="173858"/>
    <lineage>
        <taxon>Bacteria</taxon>
        <taxon>Bacillati</taxon>
        <taxon>Actinomycetota</taxon>
        <taxon>Actinomycetes</taxon>
        <taxon>Kitasatosporales</taxon>
        <taxon>Streptomycetaceae</taxon>
        <taxon>Streptomyces</taxon>
    </lineage>
</organism>